<sequence>MKNRILYFSISGLFAYLCVFLHLYFFLLVFFLYTLWLFFSKKFTLIFLCSLLFIFGLFFLRADLENRLSFSRLLPTTTKFTLLFLEEPTVDGDMLKGVAKETKTNEKIHFSYKIKSEVEKEYVEKLSLLGRRCLVIGELEKPASARNEFNFDYKKYLWNHSIYWNVKADTFIDKNCSDSSVNLIDRIKTERQSGIKWIQEKFSKETKGVAIALIFGDRQLMDEGIQTAFQRLGIIHLLAISGSHIIILIAIFYFLMIRFGITKEKAITIMLIILPVYAVLTGLSPSIIRAVATSVLVLLKLKVKKLRSFPSIDLLSFVFLFYIFFQPKVIFDVGFILSFTVCLFLLLSSSIFINLSSNIMYRLLFPTFVSEFSVLPIILSYFYEIPTLSLLANVLYIPFYSIIVLPYLLIVFVLSFFVPFMIDILLLPMDVILSYSNRLIIRLSSFPFSTIILGKPSNILLFFYLLAPIIFFYQFEKNNSSSRIYFLFIPIILVLMQVMGNYYHSEGEVSFIDVGQGDSILIKLPQHQGIYLIDTGGTIEFDKEKWQKRNNPYEVGKDTLVPFLKSKGIATIDKLILTHGDLDHIGGSLAVVSSIRVKEIVFPKTNLEPGKEEKEILQLAAQKRIPVSYVKGGQSFLSGDTRFYILSPLTENIENKNDASIVIKAKIGGLNWLFTGDLEESGEQLLLSRYPNLKTDILKIGHHGSKTSTSESFLQKIEPKAAIISAGKNNRYGHPHKAVIDRLQKAHITTWRTDLNGEITYKFSKRKGTFFMQLP</sequence>
<accession>A0A2N0Z4R5</accession>
<protein>
    <submittedName>
        <fullName evidence="8">DNA internalization-related competence protein ComEC/Rec2</fullName>
    </submittedName>
</protein>
<organism evidence="8 9">
    <name type="scientific">Niallia nealsonii</name>
    <dbReference type="NCBI Taxonomy" id="115979"/>
    <lineage>
        <taxon>Bacteria</taxon>
        <taxon>Bacillati</taxon>
        <taxon>Bacillota</taxon>
        <taxon>Bacilli</taxon>
        <taxon>Bacillales</taxon>
        <taxon>Bacillaceae</taxon>
        <taxon>Niallia</taxon>
    </lineage>
</organism>
<feature type="transmembrane region" description="Helical" evidence="6">
    <location>
        <begin position="267"/>
        <end position="299"/>
    </location>
</feature>
<dbReference type="SUPFAM" id="SSF56281">
    <property type="entry name" value="Metallo-hydrolase/oxidoreductase"/>
    <property type="match status" value="1"/>
</dbReference>
<feature type="transmembrane region" description="Helical" evidence="6">
    <location>
        <begin position="484"/>
        <end position="503"/>
    </location>
</feature>
<evidence type="ECO:0000313" key="8">
    <source>
        <dbReference type="EMBL" id="PKG24500.1"/>
    </source>
</evidence>
<evidence type="ECO:0000256" key="1">
    <source>
        <dbReference type="ARBA" id="ARBA00004651"/>
    </source>
</evidence>
<dbReference type="PANTHER" id="PTHR30619:SF1">
    <property type="entry name" value="RECOMBINATION PROTEIN 2"/>
    <property type="match status" value="1"/>
</dbReference>
<comment type="subcellular location">
    <subcellularLocation>
        <location evidence="1">Cell membrane</location>
        <topology evidence="1">Multi-pass membrane protein</topology>
    </subcellularLocation>
</comment>
<dbReference type="GO" id="GO:0005886">
    <property type="term" value="C:plasma membrane"/>
    <property type="evidence" value="ECO:0007669"/>
    <property type="project" value="UniProtKB-SubCell"/>
</dbReference>
<comment type="caution">
    <text evidence="8">The sequence shown here is derived from an EMBL/GenBank/DDBJ whole genome shotgun (WGS) entry which is preliminary data.</text>
</comment>
<dbReference type="InterPro" id="IPR036866">
    <property type="entry name" value="RibonucZ/Hydroxyglut_hydro"/>
</dbReference>
<dbReference type="AlphaFoldDB" id="A0A2N0Z4R5"/>
<proteinExistence type="predicted"/>
<feature type="transmembrane region" description="Helical" evidence="6">
    <location>
        <begin position="459"/>
        <end position="475"/>
    </location>
</feature>
<dbReference type="InterPro" id="IPR025405">
    <property type="entry name" value="DUF4131"/>
</dbReference>
<evidence type="ECO:0000256" key="2">
    <source>
        <dbReference type="ARBA" id="ARBA00022475"/>
    </source>
</evidence>
<feature type="transmembrane region" description="Helical" evidence="6">
    <location>
        <begin position="363"/>
        <end position="383"/>
    </location>
</feature>
<keyword evidence="5 6" id="KW-0472">Membrane</keyword>
<dbReference type="InterPro" id="IPR052159">
    <property type="entry name" value="Competence_DNA_uptake"/>
</dbReference>
<gene>
    <name evidence="8" type="ORF">CWS01_06770</name>
</gene>
<keyword evidence="4 6" id="KW-1133">Transmembrane helix</keyword>
<keyword evidence="9" id="KW-1185">Reference proteome</keyword>
<feature type="transmembrane region" description="Helical" evidence="6">
    <location>
        <begin position="12"/>
        <end position="39"/>
    </location>
</feature>
<dbReference type="InterPro" id="IPR035681">
    <property type="entry name" value="ComA-like_MBL"/>
</dbReference>
<dbReference type="RefSeq" id="WP_101176438.1">
    <property type="nucleotide sequence ID" value="NZ_PISE01000013.1"/>
</dbReference>
<dbReference type="Pfam" id="PF03772">
    <property type="entry name" value="Competence"/>
    <property type="match status" value="1"/>
</dbReference>
<dbReference type="GO" id="GO:0030420">
    <property type="term" value="P:establishment of competence for transformation"/>
    <property type="evidence" value="ECO:0007669"/>
    <property type="project" value="InterPro"/>
</dbReference>
<keyword evidence="3 6" id="KW-0812">Transmembrane</keyword>
<dbReference type="Pfam" id="PF13567">
    <property type="entry name" value="DUF4131"/>
    <property type="match status" value="1"/>
</dbReference>
<evidence type="ECO:0000256" key="3">
    <source>
        <dbReference type="ARBA" id="ARBA00022692"/>
    </source>
</evidence>
<dbReference type="CDD" id="cd07731">
    <property type="entry name" value="ComA-like_MBL-fold"/>
    <property type="match status" value="1"/>
</dbReference>
<evidence type="ECO:0000256" key="4">
    <source>
        <dbReference type="ARBA" id="ARBA00022989"/>
    </source>
</evidence>
<dbReference type="InterPro" id="IPR004797">
    <property type="entry name" value="Competence_ComEC/Rec2"/>
</dbReference>
<feature type="transmembrane region" description="Helical" evidence="6">
    <location>
        <begin position="335"/>
        <end position="356"/>
    </location>
</feature>
<feature type="transmembrane region" description="Helical" evidence="6">
    <location>
        <begin position="45"/>
        <end position="64"/>
    </location>
</feature>
<dbReference type="NCBIfam" id="TIGR00360">
    <property type="entry name" value="ComEC_N-term"/>
    <property type="match status" value="1"/>
</dbReference>
<dbReference type="InterPro" id="IPR004477">
    <property type="entry name" value="ComEC_N"/>
</dbReference>
<feature type="domain" description="Metallo-beta-lactamase" evidence="7">
    <location>
        <begin position="516"/>
        <end position="728"/>
    </location>
</feature>
<dbReference type="EMBL" id="PISE01000013">
    <property type="protein sequence ID" value="PKG24500.1"/>
    <property type="molecule type" value="Genomic_DNA"/>
</dbReference>
<dbReference type="PANTHER" id="PTHR30619">
    <property type="entry name" value="DNA INTERNALIZATION/COMPETENCE PROTEIN COMEC/REC2"/>
    <property type="match status" value="1"/>
</dbReference>
<dbReference type="Gene3D" id="3.60.15.10">
    <property type="entry name" value="Ribonuclease Z/Hydroxyacylglutathione hydrolase-like"/>
    <property type="match status" value="1"/>
</dbReference>
<evidence type="ECO:0000313" key="9">
    <source>
        <dbReference type="Proteomes" id="UP000233375"/>
    </source>
</evidence>
<dbReference type="InterPro" id="IPR001279">
    <property type="entry name" value="Metallo-B-lactamas"/>
</dbReference>
<keyword evidence="2" id="KW-1003">Cell membrane</keyword>
<feature type="transmembrane region" description="Helical" evidence="6">
    <location>
        <begin position="311"/>
        <end position="329"/>
    </location>
</feature>
<name>A0A2N0Z4R5_9BACI</name>
<dbReference type="Pfam" id="PF00753">
    <property type="entry name" value="Lactamase_B"/>
    <property type="match status" value="1"/>
</dbReference>
<feature type="transmembrane region" description="Helical" evidence="6">
    <location>
        <begin position="395"/>
        <end position="420"/>
    </location>
</feature>
<evidence type="ECO:0000256" key="6">
    <source>
        <dbReference type="SAM" id="Phobius"/>
    </source>
</evidence>
<dbReference type="NCBIfam" id="TIGR00361">
    <property type="entry name" value="ComEC_Rec2"/>
    <property type="match status" value="1"/>
</dbReference>
<dbReference type="Proteomes" id="UP000233375">
    <property type="component" value="Unassembled WGS sequence"/>
</dbReference>
<feature type="transmembrane region" description="Helical" evidence="6">
    <location>
        <begin position="234"/>
        <end position="255"/>
    </location>
</feature>
<evidence type="ECO:0000256" key="5">
    <source>
        <dbReference type="ARBA" id="ARBA00023136"/>
    </source>
</evidence>
<evidence type="ECO:0000259" key="7">
    <source>
        <dbReference type="SMART" id="SM00849"/>
    </source>
</evidence>
<dbReference type="SMART" id="SM00849">
    <property type="entry name" value="Lactamase_B"/>
    <property type="match status" value="1"/>
</dbReference>
<reference evidence="8 9" key="1">
    <citation type="journal article" date="2003" name="Int. J. Syst. Evol. Microbiol.">
        <title>Bacillus nealsonii sp. nov., isolated from a spacecraft-assembly facility, whose spores are gamma-radiation resistant.</title>
        <authorList>
            <person name="Venkateswaran K."/>
            <person name="Kempf M."/>
            <person name="Chen F."/>
            <person name="Satomi M."/>
            <person name="Nicholson W."/>
            <person name="Kern R."/>
        </authorList>
    </citation>
    <scope>NUCLEOTIDE SEQUENCE [LARGE SCALE GENOMIC DNA]</scope>
    <source>
        <strain evidence="8 9">FO-92</strain>
    </source>
</reference>